<keyword evidence="5" id="KW-0004">4Fe-4S</keyword>
<dbReference type="GO" id="GO:0046872">
    <property type="term" value="F:metal ion binding"/>
    <property type="evidence" value="ECO:0007669"/>
    <property type="project" value="UniProtKB-KW"/>
</dbReference>
<evidence type="ECO:0000256" key="11">
    <source>
        <dbReference type="ARBA" id="ARBA00023204"/>
    </source>
</evidence>
<evidence type="ECO:0000256" key="5">
    <source>
        <dbReference type="ARBA" id="ARBA00022485"/>
    </source>
</evidence>
<dbReference type="PANTHER" id="PTHR33693:SF1">
    <property type="entry name" value="TYPE-4 URACIL-DNA GLYCOSYLASE"/>
    <property type="match status" value="1"/>
</dbReference>
<dbReference type="GO" id="GO:0004844">
    <property type="term" value="F:uracil DNA N-glycosylase activity"/>
    <property type="evidence" value="ECO:0007669"/>
    <property type="project" value="UniProtKB-EC"/>
</dbReference>
<dbReference type="AlphaFoldDB" id="A0A9X2RJG0"/>
<organism evidence="13 14">
    <name type="scientific">Parvularcula maris</name>
    <dbReference type="NCBI Taxonomy" id="2965077"/>
    <lineage>
        <taxon>Bacteria</taxon>
        <taxon>Pseudomonadati</taxon>
        <taxon>Pseudomonadota</taxon>
        <taxon>Alphaproteobacteria</taxon>
        <taxon>Parvularculales</taxon>
        <taxon>Parvularculaceae</taxon>
        <taxon>Parvularcula</taxon>
    </lineage>
</organism>
<dbReference type="InterPro" id="IPR005273">
    <property type="entry name" value="Ura-DNA_glyco_family4"/>
</dbReference>
<dbReference type="Gene3D" id="3.40.470.10">
    <property type="entry name" value="Uracil-DNA glycosylase-like domain"/>
    <property type="match status" value="1"/>
</dbReference>
<comment type="caution">
    <text evidence="13">The sequence shown here is derived from an EMBL/GenBank/DDBJ whole genome shotgun (WGS) entry which is preliminary data.</text>
</comment>
<evidence type="ECO:0000256" key="10">
    <source>
        <dbReference type="ARBA" id="ARBA00023014"/>
    </source>
</evidence>
<dbReference type="Pfam" id="PF03167">
    <property type="entry name" value="UDG"/>
    <property type="match status" value="1"/>
</dbReference>
<accession>A0A9X2RJG0</accession>
<evidence type="ECO:0000259" key="12">
    <source>
        <dbReference type="SMART" id="SM00986"/>
    </source>
</evidence>
<dbReference type="PANTHER" id="PTHR33693">
    <property type="entry name" value="TYPE-5 URACIL-DNA GLYCOSYLASE"/>
    <property type="match status" value="1"/>
</dbReference>
<evidence type="ECO:0000256" key="8">
    <source>
        <dbReference type="ARBA" id="ARBA00022801"/>
    </source>
</evidence>
<dbReference type="InterPro" id="IPR005122">
    <property type="entry name" value="Uracil-DNA_glycosylase-like"/>
</dbReference>
<keyword evidence="8" id="KW-0378">Hydrolase</keyword>
<keyword evidence="14" id="KW-1185">Reference proteome</keyword>
<dbReference type="Proteomes" id="UP001142610">
    <property type="component" value="Unassembled WGS sequence"/>
</dbReference>
<dbReference type="CDD" id="cd10030">
    <property type="entry name" value="UDG-F4_TTUDGA_SPO1dp_like"/>
    <property type="match status" value="1"/>
</dbReference>
<dbReference type="GO" id="GO:0051539">
    <property type="term" value="F:4 iron, 4 sulfur cluster binding"/>
    <property type="evidence" value="ECO:0007669"/>
    <property type="project" value="UniProtKB-KW"/>
</dbReference>
<dbReference type="SUPFAM" id="SSF52141">
    <property type="entry name" value="Uracil-DNA glycosylase-like"/>
    <property type="match status" value="1"/>
</dbReference>
<proteinExistence type="inferred from homology"/>
<sequence length="186" mass="20294">MAAFEGCSLKHGARGPVIYDGILGADVLVLGEAPGAEEDRIGKPYVGRSGQLLDRMLAAIDLSRAPKEGQGAVCLSNAVYWRPPSNRNPSKAEVATCLPFMKRFIELSRPKLVLLTGNVPNQALFPDAPGITRDRGKVKVHETSDGQKITALPLFHPAFLLRQPIQKRWAWRDLLTAKATLNETLS</sequence>
<keyword evidence="7" id="KW-0227">DNA damage</keyword>
<comment type="similarity">
    <text evidence="2">Belongs to the uracil-DNA glycosylase (UDG) superfamily. Type 4 (UDGa) family.</text>
</comment>
<evidence type="ECO:0000256" key="6">
    <source>
        <dbReference type="ARBA" id="ARBA00022723"/>
    </source>
</evidence>
<evidence type="ECO:0000313" key="14">
    <source>
        <dbReference type="Proteomes" id="UP001142610"/>
    </source>
</evidence>
<evidence type="ECO:0000256" key="2">
    <source>
        <dbReference type="ARBA" id="ARBA00006521"/>
    </source>
</evidence>
<reference evidence="13" key="1">
    <citation type="submission" date="2022-07" db="EMBL/GenBank/DDBJ databases">
        <title>Parvularcula maris sp. nov., an algicidal bacterium isolated from seawater.</title>
        <authorList>
            <person name="Li F."/>
        </authorList>
    </citation>
    <scope>NUCLEOTIDE SEQUENCE</scope>
    <source>
        <strain evidence="13">BGMRC 0090</strain>
    </source>
</reference>
<evidence type="ECO:0000256" key="9">
    <source>
        <dbReference type="ARBA" id="ARBA00023004"/>
    </source>
</evidence>
<gene>
    <name evidence="13" type="ORF">NOG11_04785</name>
</gene>
<dbReference type="EMBL" id="JANIBC010000002">
    <property type="protein sequence ID" value="MCQ8184697.1"/>
    <property type="molecule type" value="Genomic_DNA"/>
</dbReference>
<dbReference type="SMART" id="SM00986">
    <property type="entry name" value="UDG"/>
    <property type="match status" value="1"/>
</dbReference>
<dbReference type="NCBIfam" id="TIGR00758">
    <property type="entry name" value="UDG_fam4"/>
    <property type="match status" value="1"/>
</dbReference>
<keyword evidence="11" id="KW-0234">DNA repair</keyword>
<dbReference type="InterPro" id="IPR051536">
    <property type="entry name" value="UDG_Type-4/5"/>
</dbReference>
<keyword evidence="6" id="KW-0479">Metal-binding</keyword>
<feature type="domain" description="Uracil-DNA glycosylase-like" evidence="12">
    <location>
        <begin position="18"/>
        <end position="175"/>
    </location>
</feature>
<name>A0A9X2RJG0_9PROT</name>
<evidence type="ECO:0000256" key="7">
    <source>
        <dbReference type="ARBA" id="ARBA00022763"/>
    </source>
</evidence>
<keyword evidence="9" id="KW-0408">Iron</keyword>
<keyword evidence="10" id="KW-0411">Iron-sulfur</keyword>
<dbReference type="InterPro" id="IPR036895">
    <property type="entry name" value="Uracil-DNA_glycosylase-like_sf"/>
</dbReference>
<evidence type="ECO:0000256" key="3">
    <source>
        <dbReference type="ARBA" id="ARBA00012030"/>
    </source>
</evidence>
<dbReference type="SMART" id="SM00987">
    <property type="entry name" value="UreE_C"/>
    <property type="match status" value="1"/>
</dbReference>
<evidence type="ECO:0000313" key="13">
    <source>
        <dbReference type="EMBL" id="MCQ8184697.1"/>
    </source>
</evidence>
<dbReference type="GO" id="GO:0006281">
    <property type="term" value="P:DNA repair"/>
    <property type="evidence" value="ECO:0007669"/>
    <property type="project" value="UniProtKB-KW"/>
</dbReference>
<protein>
    <recommendedName>
        <fullName evidence="4">Type-4 uracil-DNA glycosylase</fullName>
        <ecNumber evidence="3">3.2.2.27</ecNumber>
    </recommendedName>
</protein>
<evidence type="ECO:0000256" key="1">
    <source>
        <dbReference type="ARBA" id="ARBA00001400"/>
    </source>
</evidence>
<dbReference type="EC" id="3.2.2.27" evidence="3"/>
<comment type="catalytic activity">
    <reaction evidence="1">
        <text>Hydrolyzes single-stranded DNA or mismatched double-stranded DNA and polynucleotides, releasing free uracil.</text>
        <dbReference type="EC" id="3.2.2.27"/>
    </reaction>
</comment>
<evidence type="ECO:0000256" key="4">
    <source>
        <dbReference type="ARBA" id="ARBA00019403"/>
    </source>
</evidence>